<protein>
    <recommendedName>
        <fullName evidence="5">HTH cro/C1-type domain-containing protein</fullName>
    </recommendedName>
</protein>
<accession>A5FW23</accession>
<comment type="similarity">
    <text evidence="1">Belongs to the short-chain fatty acyl-CoA assimilation regulator (ScfR) family.</text>
</comment>
<dbReference type="InterPro" id="IPR001387">
    <property type="entry name" value="Cro/C1-type_HTH"/>
</dbReference>
<dbReference type="Pfam" id="PF09856">
    <property type="entry name" value="ScfRs"/>
    <property type="match status" value="1"/>
</dbReference>
<dbReference type="eggNOG" id="COG1396">
    <property type="taxonomic scope" value="Bacteria"/>
</dbReference>
<evidence type="ECO:0000313" key="6">
    <source>
        <dbReference type="EMBL" id="ABQ29805.1"/>
    </source>
</evidence>
<dbReference type="Pfam" id="PF06114">
    <property type="entry name" value="Peptidase_M78"/>
    <property type="match status" value="1"/>
</dbReference>
<dbReference type="eggNOG" id="COG3800">
    <property type="taxonomic scope" value="Bacteria"/>
</dbReference>
<dbReference type="Gene3D" id="1.10.260.40">
    <property type="entry name" value="lambda repressor-like DNA-binding domains"/>
    <property type="match status" value="1"/>
</dbReference>
<dbReference type="SUPFAM" id="SSF47413">
    <property type="entry name" value="lambda repressor-like DNA-binding domains"/>
    <property type="match status" value="1"/>
</dbReference>
<dbReference type="InterPro" id="IPR026281">
    <property type="entry name" value="HTH_RamB"/>
</dbReference>
<dbReference type="GO" id="GO:0003700">
    <property type="term" value="F:DNA-binding transcription factor activity"/>
    <property type="evidence" value="ECO:0007669"/>
    <property type="project" value="TreeGrafter"/>
</dbReference>
<dbReference type="AlphaFoldDB" id="A5FW23"/>
<dbReference type="Pfam" id="PF13560">
    <property type="entry name" value="HTH_31"/>
    <property type="match status" value="1"/>
</dbReference>
<keyword evidence="4" id="KW-0804">Transcription</keyword>
<dbReference type="GO" id="GO:0003677">
    <property type="term" value="F:DNA binding"/>
    <property type="evidence" value="ECO:0007669"/>
    <property type="project" value="UniProtKB-KW"/>
</dbReference>
<evidence type="ECO:0000259" key="5">
    <source>
        <dbReference type="PROSITE" id="PS50943"/>
    </source>
</evidence>
<organism evidence="6 7">
    <name type="scientific">Acidiphilium cryptum (strain JF-5)</name>
    <dbReference type="NCBI Taxonomy" id="349163"/>
    <lineage>
        <taxon>Bacteria</taxon>
        <taxon>Pseudomonadati</taxon>
        <taxon>Pseudomonadota</taxon>
        <taxon>Alphaproteobacteria</taxon>
        <taxon>Acetobacterales</taxon>
        <taxon>Acidocellaceae</taxon>
        <taxon>Acidiphilium</taxon>
    </lineage>
</organism>
<dbReference type="HOGENOM" id="CLU_046383_0_0_5"/>
<dbReference type="EMBL" id="CP000697">
    <property type="protein sequence ID" value="ABQ29805.1"/>
    <property type="molecule type" value="Genomic_DNA"/>
</dbReference>
<evidence type="ECO:0000256" key="2">
    <source>
        <dbReference type="ARBA" id="ARBA00023015"/>
    </source>
</evidence>
<dbReference type="PROSITE" id="PS50943">
    <property type="entry name" value="HTH_CROC1"/>
    <property type="match status" value="1"/>
</dbReference>
<dbReference type="KEGG" id="acr:Acry_0581"/>
<name>A5FW23_ACICJ</name>
<feature type="domain" description="HTH cro/C1-type" evidence="5">
    <location>
        <begin position="20"/>
        <end position="74"/>
    </location>
</feature>
<dbReference type="InterPro" id="IPR018653">
    <property type="entry name" value="ScfR_C"/>
</dbReference>
<dbReference type="STRING" id="349163.Acry_0581"/>
<dbReference type="SMART" id="SM00530">
    <property type="entry name" value="HTH_XRE"/>
    <property type="match status" value="1"/>
</dbReference>
<dbReference type="GO" id="GO:0005829">
    <property type="term" value="C:cytosol"/>
    <property type="evidence" value="ECO:0007669"/>
    <property type="project" value="TreeGrafter"/>
</dbReference>
<evidence type="ECO:0000313" key="7">
    <source>
        <dbReference type="Proteomes" id="UP000000245"/>
    </source>
</evidence>
<dbReference type="InterPro" id="IPR050807">
    <property type="entry name" value="TransReg_Diox_bact_type"/>
</dbReference>
<evidence type="ECO:0000256" key="1">
    <source>
        <dbReference type="ARBA" id="ARBA00007227"/>
    </source>
</evidence>
<sequence length="484" mass="53476">MTEPEDRPLREPKLFAGARIRQIREQRGLQQRDIARRLGLSPSYMNQIENDRRPVPPRLAAPLCDLLGIPLAELSGDDEVRRAGDLLEAALDPALGPGRLTFTEARAAVRDTPELARRFIALYAAYRAQQARLARDPALGRDEPGPLPPYDEVRDWVQSERNYFHEIDLAAERLAAHIHATLGPDSAALERHLAAGHRIEVVPSANLLPDGILWQIDRRNRRLLIAEEMRLETRRFSLAHVIGLLSHGRLISRLIERAKVSSDAARGIARVALANYFAGALIMPYAAFLAEAEAERYDIQRLQIRFQASFEQVCHRLSTLQRPGAQGIPFFFLKTDTAGNVLKRSSATRFRFDRFGGPCPLWNVYQAFSQPGKISVQLAQPPGETTYISIARTVGGGGTSYLSRPRAVAVGLGCEIQYAPRIVYAAGLDLDRPGAIDPIGPGCRSCPRVACRHRAMPPIDGTIDVGTAERGVVPYRVSRPPPGA</sequence>
<evidence type="ECO:0000256" key="3">
    <source>
        <dbReference type="ARBA" id="ARBA00023125"/>
    </source>
</evidence>
<reference evidence="6 7" key="1">
    <citation type="submission" date="2007-05" db="EMBL/GenBank/DDBJ databases">
        <title>Complete sequence of chromosome of Acidiphilium cryptum JF-5.</title>
        <authorList>
            <consortium name="US DOE Joint Genome Institute"/>
            <person name="Copeland A."/>
            <person name="Lucas S."/>
            <person name="Lapidus A."/>
            <person name="Barry K."/>
            <person name="Detter J.C."/>
            <person name="Glavina del Rio T."/>
            <person name="Hammon N."/>
            <person name="Israni S."/>
            <person name="Dalin E."/>
            <person name="Tice H."/>
            <person name="Pitluck S."/>
            <person name="Sims D."/>
            <person name="Brettin T."/>
            <person name="Bruce D."/>
            <person name="Han C."/>
            <person name="Schmutz J."/>
            <person name="Larimer F."/>
            <person name="Land M."/>
            <person name="Hauser L."/>
            <person name="Kyrpides N."/>
            <person name="Kim E."/>
            <person name="Magnuson T."/>
            <person name="Richardson P."/>
        </authorList>
    </citation>
    <scope>NUCLEOTIDE SEQUENCE [LARGE SCALE GENOMIC DNA]</scope>
    <source>
        <strain evidence="6 7">JF-5</strain>
    </source>
</reference>
<dbReference type="RefSeq" id="WP_011941621.1">
    <property type="nucleotide sequence ID" value="NC_009484.1"/>
</dbReference>
<dbReference type="InterPro" id="IPR010359">
    <property type="entry name" value="IrrE_HExxH"/>
</dbReference>
<dbReference type="PIRSF" id="PIRSF019251">
    <property type="entry name" value="Rv0465c"/>
    <property type="match status" value="1"/>
</dbReference>
<dbReference type="PANTHER" id="PTHR46797">
    <property type="entry name" value="HTH-TYPE TRANSCRIPTIONAL REGULATOR"/>
    <property type="match status" value="1"/>
</dbReference>
<dbReference type="InterPro" id="IPR010982">
    <property type="entry name" value="Lambda_DNA-bd_dom_sf"/>
</dbReference>
<keyword evidence="3" id="KW-0238">DNA-binding</keyword>
<evidence type="ECO:0000256" key="4">
    <source>
        <dbReference type="ARBA" id="ARBA00023163"/>
    </source>
</evidence>
<gene>
    <name evidence="6" type="ordered locus">Acry_0581</name>
</gene>
<keyword evidence="7" id="KW-1185">Reference proteome</keyword>
<dbReference type="CDD" id="cd00093">
    <property type="entry name" value="HTH_XRE"/>
    <property type="match status" value="1"/>
</dbReference>
<proteinExistence type="inferred from homology"/>
<dbReference type="Proteomes" id="UP000000245">
    <property type="component" value="Chromosome"/>
</dbReference>
<dbReference type="PANTHER" id="PTHR46797:SF23">
    <property type="entry name" value="HTH-TYPE TRANSCRIPTIONAL REGULATOR SUTR"/>
    <property type="match status" value="1"/>
</dbReference>
<keyword evidence="2" id="KW-0805">Transcription regulation</keyword>